<dbReference type="PANTHER" id="PTHR47331">
    <property type="entry name" value="PHD-TYPE DOMAIN-CONTAINING PROTEIN"/>
    <property type="match status" value="1"/>
</dbReference>
<feature type="non-terminal residue" evidence="1">
    <location>
        <position position="249"/>
    </location>
</feature>
<comment type="caution">
    <text evidence="1">The sequence shown here is derived from an EMBL/GenBank/DDBJ whole genome shotgun (WGS) entry which is preliminary data.</text>
</comment>
<gene>
    <name evidence="1" type="ORF">ILUMI_14362</name>
</gene>
<dbReference type="Proteomes" id="UP000801492">
    <property type="component" value="Unassembled WGS sequence"/>
</dbReference>
<name>A0A8K0GAJ3_IGNLU</name>
<dbReference type="PANTHER" id="PTHR47331:SF5">
    <property type="entry name" value="RIBONUCLEASE H"/>
    <property type="match status" value="1"/>
</dbReference>
<accession>A0A8K0GAJ3</accession>
<reference evidence="1" key="1">
    <citation type="submission" date="2019-08" db="EMBL/GenBank/DDBJ databases">
        <title>The genome of the North American firefly Photinus pyralis.</title>
        <authorList>
            <consortium name="Photinus pyralis genome working group"/>
            <person name="Fallon T.R."/>
            <person name="Sander Lower S.E."/>
            <person name="Weng J.-K."/>
        </authorList>
    </citation>
    <scope>NUCLEOTIDE SEQUENCE</scope>
    <source>
        <strain evidence="1">TRF0915ILg1</strain>
        <tissue evidence="1">Whole body</tissue>
    </source>
</reference>
<organism evidence="1 2">
    <name type="scientific">Ignelater luminosus</name>
    <name type="common">Cucubano</name>
    <name type="synonym">Pyrophorus luminosus</name>
    <dbReference type="NCBI Taxonomy" id="2038154"/>
    <lineage>
        <taxon>Eukaryota</taxon>
        <taxon>Metazoa</taxon>
        <taxon>Ecdysozoa</taxon>
        <taxon>Arthropoda</taxon>
        <taxon>Hexapoda</taxon>
        <taxon>Insecta</taxon>
        <taxon>Pterygota</taxon>
        <taxon>Neoptera</taxon>
        <taxon>Endopterygota</taxon>
        <taxon>Coleoptera</taxon>
        <taxon>Polyphaga</taxon>
        <taxon>Elateriformia</taxon>
        <taxon>Elateroidea</taxon>
        <taxon>Elateridae</taxon>
        <taxon>Agrypninae</taxon>
        <taxon>Pyrophorini</taxon>
        <taxon>Ignelater</taxon>
    </lineage>
</organism>
<dbReference type="AlphaFoldDB" id="A0A8K0GAJ3"/>
<sequence>MPTSCLFTCQMPIDFELQTFWAVEKIVPSRDTFFTKEELACEAHFAETIIRTSTRRFVVKLSLKPTSTQPGATEKVAISRLLSMELKFLKDSNMKTEYIAFMSEYESLRHMTEILSELKSKIPVYYMLHHSVQNPDSTTTKTLVVSDASCKSSTSLSLNDVLMIGPIIQDDLVLILLRFCKHNVIGDLAKMYRQRILQSIIWRETPEKQIKYYQLNTVTYGMASSSFLATRCLYQIALKNAEQFRIECQ</sequence>
<evidence type="ECO:0000313" key="2">
    <source>
        <dbReference type="Proteomes" id="UP000801492"/>
    </source>
</evidence>
<protein>
    <submittedName>
        <fullName evidence="1">Uncharacterized protein</fullName>
    </submittedName>
</protein>
<dbReference type="OrthoDB" id="7990652at2759"/>
<proteinExistence type="predicted"/>
<evidence type="ECO:0000313" key="1">
    <source>
        <dbReference type="EMBL" id="KAF2891811.1"/>
    </source>
</evidence>
<dbReference type="EMBL" id="VTPC01022111">
    <property type="protein sequence ID" value="KAF2891811.1"/>
    <property type="molecule type" value="Genomic_DNA"/>
</dbReference>
<keyword evidence="2" id="KW-1185">Reference proteome</keyword>